<dbReference type="Proteomes" id="UP000016936">
    <property type="component" value="Unassembled WGS sequence"/>
</dbReference>
<dbReference type="EMBL" id="KB445572">
    <property type="protein sequence ID" value="EMD94439.1"/>
    <property type="molecule type" value="Genomic_DNA"/>
</dbReference>
<evidence type="ECO:0000313" key="1">
    <source>
        <dbReference type="EMBL" id="EMD94439.1"/>
    </source>
</evidence>
<reference evidence="1 2" key="1">
    <citation type="journal article" date="2012" name="PLoS Pathog.">
        <title>Diverse lifestyles and strategies of plant pathogenesis encoded in the genomes of eighteen Dothideomycetes fungi.</title>
        <authorList>
            <person name="Ohm R.A."/>
            <person name="Feau N."/>
            <person name="Henrissat B."/>
            <person name="Schoch C.L."/>
            <person name="Horwitz B.A."/>
            <person name="Barry K.W."/>
            <person name="Condon B.J."/>
            <person name="Copeland A.C."/>
            <person name="Dhillon B."/>
            <person name="Glaser F."/>
            <person name="Hesse C.N."/>
            <person name="Kosti I."/>
            <person name="LaButti K."/>
            <person name="Lindquist E.A."/>
            <person name="Lucas S."/>
            <person name="Salamov A.A."/>
            <person name="Bradshaw R.E."/>
            <person name="Ciuffetti L."/>
            <person name="Hamelin R.C."/>
            <person name="Kema G.H.J."/>
            <person name="Lawrence C."/>
            <person name="Scott J.A."/>
            <person name="Spatafora J.W."/>
            <person name="Turgeon B.G."/>
            <person name="de Wit P.J.G.M."/>
            <person name="Zhong S."/>
            <person name="Goodwin S.B."/>
            <person name="Grigoriev I.V."/>
        </authorList>
    </citation>
    <scope>NUCLEOTIDE SEQUENCE [LARGE SCALE GENOMIC DNA]</scope>
    <source>
        <strain evidence="2">C5 / ATCC 48332 / race O</strain>
    </source>
</reference>
<reference evidence="2" key="2">
    <citation type="journal article" date="2013" name="PLoS Genet.">
        <title>Comparative genome structure, secondary metabolite, and effector coding capacity across Cochliobolus pathogens.</title>
        <authorList>
            <person name="Condon B.J."/>
            <person name="Leng Y."/>
            <person name="Wu D."/>
            <person name="Bushley K.E."/>
            <person name="Ohm R.A."/>
            <person name="Otillar R."/>
            <person name="Martin J."/>
            <person name="Schackwitz W."/>
            <person name="Grimwood J."/>
            <person name="MohdZainudin N."/>
            <person name="Xue C."/>
            <person name="Wang R."/>
            <person name="Manning V.A."/>
            <person name="Dhillon B."/>
            <person name="Tu Z.J."/>
            <person name="Steffenson B.J."/>
            <person name="Salamov A."/>
            <person name="Sun H."/>
            <person name="Lowry S."/>
            <person name="LaButti K."/>
            <person name="Han J."/>
            <person name="Copeland A."/>
            <person name="Lindquist E."/>
            <person name="Barry K."/>
            <person name="Schmutz J."/>
            <person name="Baker S.E."/>
            <person name="Ciuffetti L.M."/>
            <person name="Grigoriev I.V."/>
            <person name="Zhong S."/>
            <person name="Turgeon B.G."/>
        </authorList>
    </citation>
    <scope>NUCLEOTIDE SEQUENCE [LARGE SCALE GENOMIC DNA]</scope>
    <source>
        <strain evidence="2">C5 / ATCC 48332 / race O</strain>
    </source>
</reference>
<dbReference type="OrthoDB" id="10376979at2759"/>
<evidence type="ECO:0000313" key="2">
    <source>
        <dbReference type="Proteomes" id="UP000016936"/>
    </source>
</evidence>
<organism evidence="1 2">
    <name type="scientific">Cochliobolus heterostrophus (strain C5 / ATCC 48332 / race O)</name>
    <name type="common">Southern corn leaf blight fungus</name>
    <name type="synonym">Bipolaris maydis</name>
    <dbReference type="NCBI Taxonomy" id="701091"/>
    <lineage>
        <taxon>Eukaryota</taxon>
        <taxon>Fungi</taxon>
        <taxon>Dikarya</taxon>
        <taxon>Ascomycota</taxon>
        <taxon>Pezizomycotina</taxon>
        <taxon>Dothideomycetes</taxon>
        <taxon>Pleosporomycetidae</taxon>
        <taxon>Pleosporales</taxon>
        <taxon>Pleosporineae</taxon>
        <taxon>Pleosporaceae</taxon>
        <taxon>Bipolaris</taxon>
    </lineage>
</organism>
<name>M2U7F5_COCH5</name>
<proteinExistence type="predicted"/>
<dbReference type="AlphaFoldDB" id="M2U7F5"/>
<gene>
    <name evidence="1" type="ORF">COCHEDRAFT_1192518</name>
</gene>
<accession>M2U7F5</accession>
<dbReference type="HOGENOM" id="CLU_2542242_0_0_1"/>
<protein>
    <submittedName>
        <fullName evidence="1">Uncharacterized protein</fullName>
    </submittedName>
</protein>
<sequence>MYVRSNAAYFALLRPPCQLHTHTHFSSPERARGLILAPHPTDVSDAEKRCKRCNIRLYCILHATWLTGRYEKALQAHLCHRSCTSEFET</sequence>
<keyword evidence="2" id="KW-1185">Reference proteome</keyword>